<evidence type="ECO:0000313" key="4">
    <source>
        <dbReference type="Proteomes" id="UP000292547"/>
    </source>
</evidence>
<dbReference type="PANTHER" id="PTHR35526">
    <property type="entry name" value="ANTI-SIGMA-F FACTOR RSBW-RELATED"/>
    <property type="match status" value="1"/>
</dbReference>
<keyword evidence="1" id="KW-0418">Kinase</keyword>
<keyword evidence="1" id="KW-0723">Serine/threonine-protein kinase</keyword>
<keyword evidence="1" id="KW-0808">Transferase</keyword>
<accession>A0A4P6TRF5</accession>
<dbReference type="InterPro" id="IPR003594">
    <property type="entry name" value="HATPase_dom"/>
</dbReference>
<keyword evidence="3" id="KW-0547">Nucleotide-binding</keyword>
<dbReference type="OrthoDB" id="5184679at2"/>
<dbReference type="AlphaFoldDB" id="A0A4P6TRF5"/>
<keyword evidence="4" id="KW-1185">Reference proteome</keyword>
<dbReference type="InterPro" id="IPR036890">
    <property type="entry name" value="HATPase_C_sf"/>
</dbReference>
<evidence type="ECO:0000259" key="2">
    <source>
        <dbReference type="SMART" id="SM00387"/>
    </source>
</evidence>
<evidence type="ECO:0000313" key="3">
    <source>
        <dbReference type="EMBL" id="QBJ89192.1"/>
    </source>
</evidence>
<feature type="domain" description="Histidine kinase/HSP90-like ATPase" evidence="2">
    <location>
        <begin position="29"/>
        <end position="122"/>
    </location>
</feature>
<organism evidence="3 4">
    <name type="scientific">Streptomyces seoulensis</name>
    <dbReference type="NCBI Taxonomy" id="73044"/>
    <lineage>
        <taxon>Bacteria</taxon>
        <taxon>Bacillati</taxon>
        <taxon>Actinomycetota</taxon>
        <taxon>Actinomycetes</taxon>
        <taxon>Kitasatosporales</taxon>
        <taxon>Streptomycetaceae</taxon>
        <taxon>Streptomyces</taxon>
    </lineage>
</organism>
<name>A0A4P6TRF5_STRSO</name>
<dbReference type="SMART" id="SM00387">
    <property type="entry name" value="HATPase_c"/>
    <property type="match status" value="1"/>
</dbReference>
<sequence length="133" mass="14164">MFTAHSQASSPADARRLAAAYLDAHCPGADAEAVQIVVSELVTNAVRHTPDGTWSLVLRREEGQLILEITDDSPELPSPRVDPPLDGRGGLGLGLVEKLSDHTAVEPTARGKTITAWWKLPTGHPSERPASEG</sequence>
<dbReference type="GO" id="GO:0004674">
    <property type="term" value="F:protein serine/threonine kinase activity"/>
    <property type="evidence" value="ECO:0007669"/>
    <property type="project" value="UniProtKB-KW"/>
</dbReference>
<dbReference type="InterPro" id="IPR050267">
    <property type="entry name" value="Anti-sigma-factor_SerPK"/>
</dbReference>
<dbReference type="STRING" id="73044.GCA_000725795_02111"/>
<dbReference type="EMBL" id="CP032229">
    <property type="protein sequence ID" value="QBJ89192.1"/>
    <property type="molecule type" value="Genomic_DNA"/>
</dbReference>
<dbReference type="GeneID" id="300097686"/>
<dbReference type="SUPFAM" id="SSF55874">
    <property type="entry name" value="ATPase domain of HSP90 chaperone/DNA topoisomerase II/histidine kinase"/>
    <property type="match status" value="1"/>
</dbReference>
<dbReference type="GO" id="GO:0005524">
    <property type="term" value="F:ATP binding"/>
    <property type="evidence" value="ECO:0007669"/>
    <property type="project" value="UniProtKB-KW"/>
</dbReference>
<dbReference type="PANTHER" id="PTHR35526:SF3">
    <property type="entry name" value="ANTI-SIGMA-F FACTOR RSBW"/>
    <property type="match status" value="1"/>
</dbReference>
<dbReference type="Gene3D" id="3.30.565.10">
    <property type="entry name" value="Histidine kinase-like ATPase, C-terminal domain"/>
    <property type="match status" value="1"/>
</dbReference>
<dbReference type="Proteomes" id="UP000292547">
    <property type="component" value="Chromosome"/>
</dbReference>
<protein>
    <submittedName>
        <fullName evidence="3">ATP-binding protein</fullName>
    </submittedName>
</protein>
<keyword evidence="3" id="KW-0067">ATP-binding</keyword>
<evidence type="ECO:0000256" key="1">
    <source>
        <dbReference type="ARBA" id="ARBA00022527"/>
    </source>
</evidence>
<dbReference type="KEGG" id="sseo:D0Z67_01930"/>
<dbReference type="CDD" id="cd16936">
    <property type="entry name" value="HATPase_RsbW-like"/>
    <property type="match status" value="1"/>
</dbReference>
<dbReference type="Pfam" id="PF13581">
    <property type="entry name" value="HATPase_c_2"/>
    <property type="match status" value="1"/>
</dbReference>
<reference evidence="3 4" key="1">
    <citation type="submission" date="2018-08" db="EMBL/GenBank/DDBJ databases">
        <title>The complete genome sequence of Streptomyces seoulensis, a pioneer strain for nickel superoxide dismutase discovery.</title>
        <authorList>
            <person name="Shin J."/>
            <person name="Lee J.-S."/>
            <person name="Lee E.-J."/>
            <person name="Youn H.-D."/>
        </authorList>
    </citation>
    <scope>NUCLEOTIDE SEQUENCE [LARGE SCALE GENOMIC DNA]</scope>
    <source>
        <strain evidence="3 4">KCTC 9819</strain>
    </source>
</reference>
<gene>
    <name evidence="3" type="ORF">D0Z67_01930</name>
</gene>
<dbReference type="RefSeq" id="WP_051887543.1">
    <property type="nucleotide sequence ID" value="NZ_CP032229.1"/>
</dbReference>
<proteinExistence type="predicted"/>